<sequence>MAWPQKNVQFSITKGTAIMHGTLSSREFLRGATPSTDNSVLSRQADDALCSKVLQALVTASIGLGELIRRMEESALQKQKADEALAEARRQRQKAEEAFQVEKAAFSKILENSKAVAKAEGRVEAEQIAVEAARIATERAEGEKKEAVIQAENSAVAAFVAEGWKAEGHQQWVASVVEASVDDWVKGPGAMWLAK</sequence>
<organism evidence="2 3">
    <name type="scientific">Cuscuta europaea</name>
    <name type="common">European dodder</name>
    <dbReference type="NCBI Taxonomy" id="41803"/>
    <lineage>
        <taxon>Eukaryota</taxon>
        <taxon>Viridiplantae</taxon>
        <taxon>Streptophyta</taxon>
        <taxon>Embryophyta</taxon>
        <taxon>Tracheophyta</taxon>
        <taxon>Spermatophyta</taxon>
        <taxon>Magnoliopsida</taxon>
        <taxon>eudicotyledons</taxon>
        <taxon>Gunneridae</taxon>
        <taxon>Pentapetalae</taxon>
        <taxon>asterids</taxon>
        <taxon>lamiids</taxon>
        <taxon>Solanales</taxon>
        <taxon>Convolvulaceae</taxon>
        <taxon>Cuscuteae</taxon>
        <taxon>Cuscuta</taxon>
        <taxon>Cuscuta subgen. Cuscuta</taxon>
    </lineage>
</organism>
<proteinExistence type="predicted"/>
<feature type="non-terminal residue" evidence="2">
    <location>
        <position position="1"/>
    </location>
</feature>
<dbReference type="AlphaFoldDB" id="A0A9P1E0K6"/>
<name>A0A9P1E0K6_CUSEU</name>
<dbReference type="Proteomes" id="UP001152484">
    <property type="component" value="Unassembled WGS sequence"/>
</dbReference>
<keyword evidence="1" id="KW-0175">Coiled coil</keyword>
<keyword evidence="3" id="KW-1185">Reference proteome</keyword>
<protein>
    <submittedName>
        <fullName evidence="2">Uncharacterized protein</fullName>
    </submittedName>
</protein>
<comment type="caution">
    <text evidence="2">The sequence shown here is derived from an EMBL/GenBank/DDBJ whole genome shotgun (WGS) entry which is preliminary data.</text>
</comment>
<accession>A0A9P1E0K6</accession>
<gene>
    <name evidence="2" type="ORF">CEURO_LOCUS3925</name>
</gene>
<evidence type="ECO:0000313" key="3">
    <source>
        <dbReference type="Proteomes" id="UP001152484"/>
    </source>
</evidence>
<dbReference type="EMBL" id="CAMAPE010000006">
    <property type="protein sequence ID" value="CAH9071167.1"/>
    <property type="molecule type" value="Genomic_DNA"/>
</dbReference>
<feature type="coiled-coil region" evidence="1">
    <location>
        <begin position="71"/>
        <end position="105"/>
    </location>
</feature>
<reference evidence="2" key="1">
    <citation type="submission" date="2022-07" db="EMBL/GenBank/DDBJ databases">
        <authorList>
            <person name="Macas J."/>
            <person name="Novak P."/>
            <person name="Neumann P."/>
        </authorList>
    </citation>
    <scope>NUCLEOTIDE SEQUENCE</scope>
</reference>
<evidence type="ECO:0000256" key="1">
    <source>
        <dbReference type="SAM" id="Coils"/>
    </source>
</evidence>
<evidence type="ECO:0000313" key="2">
    <source>
        <dbReference type="EMBL" id="CAH9071167.1"/>
    </source>
</evidence>